<evidence type="ECO:0000256" key="3">
    <source>
        <dbReference type="ARBA" id="ARBA00023163"/>
    </source>
</evidence>
<evidence type="ECO:0000256" key="1">
    <source>
        <dbReference type="ARBA" id="ARBA00023015"/>
    </source>
</evidence>
<dbReference type="GO" id="GO:0003700">
    <property type="term" value="F:DNA-binding transcription factor activity"/>
    <property type="evidence" value="ECO:0007669"/>
    <property type="project" value="InterPro"/>
</dbReference>
<evidence type="ECO:0000256" key="4">
    <source>
        <dbReference type="SAM" id="MobiDB-lite"/>
    </source>
</evidence>
<keyword evidence="1" id="KW-0805">Transcription regulation</keyword>
<comment type="caution">
    <text evidence="6">The sequence shown here is derived from an EMBL/GenBank/DDBJ whole genome shotgun (WGS) entry which is preliminary data.</text>
</comment>
<dbReference type="PROSITE" id="PS01124">
    <property type="entry name" value="HTH_ARAC_FAMILY_2"/>
    <property type="match status" value="1"/>
</dbReference>
<dbReference type="GO" id="GO:0000976">
    <property type="term" value="F:transcription cis-regulatory region binding"/>
    <property type="evidence" value="ECO:0007669"/>
    <property type="project" value="TreeGrafter"/>
</dbReference>
<feature type="domain" description="HTH araC/xylS-type" evidence="5">
    <location>
        <begin position="263"/>
        <end position="367"/>
    </location>
</feature>
<sequence length="375" mass="41542">MSQDILNRALHLPGQGGAGELLRVREAGSPEAMRHSLMGLGLGVLFREMADQGVEVQALLRGTDIPAAALEDPNAQISHRDKVQIFRNVKRLSSDPAIFLMAGRHQRVVDYGLYGYALASCSTLASAVEFGIHHVKIAGPILEKSFRIVGSVAIFEGHDIISVGEMLPSVTEFWFSSVQAMISHIMEQPFRFTRVRLPYAAPAYAEQYRRVFECPVEFDYATLVGEFDASLLSRVLPNACPATERVCRNLCASMLEPLLGDEPELVGYIRQSCISQINATSCLPSVEAMARQQCMSVRTLVRRLAELGTTYQRIVNDVRRSLAEEYLRNTSMSIDDIAECIGFSDASNFRKSFQKWSGESPSEYRGRAGEAAQPR</sequence>
<dbReference type="EMBL" id="MLJW01000386">
    <property type="protein sequence ID" value="OIQ88129.1"/>
    <property type="molecule type" value="Genomic_DNA"/>
</dbReference>
<evidence type="ECO:0000259" key="5">
    <source>
        <dbReference type="PROSITE" id="PS01124"/>
    </source>
</evidence>
<dbReference type="PANTHER" id="PTHR47894:SF1">
    <property type="entry name" value="HTH-TYPE TRANSCRIPTIONAL REGULATOR VQSM"/>
    <property type="match status" value="1"/>
</dbReference>
<evidence type="ECO:0000313" key="6">
    <source>
        <dbReference type="EMBL" id="OIQ88129.1"/>
    </source>
</evidence>
<dbReference type="Pfam" id="PF12625">
    <property type="entry name" value="Arabinose_bd"/>
    <property type="match status" value="1"/>
</dbReference>
<reference evidence="6" key="1">
    <citation type="submission" date="2016-10" db="EMBL/GenBank/DDBJ databases">
        <title>Sequence of Gallionella enrichment culture.</title>
        <authorList>
            <person name="Poehlein A."/>
            <person name="Muehling M."/>
            <person name="Daniel R."/>
        </authorList>
    </citation>
    <scope>NUCLEOTIDE SEQUENCE</scope>
</reference>
<dbReference type="PRINTS" id="PR00032">
    <property type="entry name" value="HTHARAC"/>
</dbReference>
<name>A0A1J5QWQ2_9ZZZZ</name>
<accession>A0A1J5QWQ2</accession>
<protein>
    <submittedName>
        <fullName evidence="6">HTH-type transcriptional regulator VirS</fullName>
    </submittedName>
</protein>
<keyword evidence="2" id="KW-0238">DNA-binding</keyword>
<dbReference type="InterPro" id="IPR009057">
    <property type="entry name" value="Homeodomain-like_sf"/>
</dbReference>
<dbReference type="InterPro" id="IPR020449">
    <property type="entry name" value="Tscrpt_reg_AraC-type_HTH"/>
</dbReference>
<organism evidence="6">
    <name type="scientific">mine drainage metagenome</name>
    <dbReference type="NCBI Taxonomy" id="410659"/>
    <lineage>
        <taxon>unclassified sequences</taxon>
        <taxon>metagenomes</taxon>
        <taxon>ecological metagenomes</taxon>
    </lineage>
</organism>
<dbReference type="AlphaFoldDB" id="A0A1J5QWQ2"/>
<proteinExistence type="predicted"/>
<gene>
    <name evidence="6" type="primary">virS_3</name>
    <name evidence="6" type="ORF">GALL_299780</name>
</gene>
<dbReference type="SMART" id="SM00342">
    <property type="entry name" value="HTH_ARAC"/>
    <property type="match status" value="1"/>
</dbReference>
<dbReference type="PANTHER" id="PTHR47894">
    <property type="entry name" value="HTH-TYPE TRANSCRIPTIONAL REGULATOR GADX"/>
    <property type="match status" value="1"/>
</dbReference>
<feature type="region of interest" description="Disordered" evidence="4">
    <location>
        <begin position="354"/>
        <end position="375"/>
    </location>
</feature>
<dbReference type="GO" id="GO:0005829">
    <property type="term" value="C:cytosol"/>
    <property type="evidence" value="ECO:0007669"/>
    <property type="project" value="TreeGrafter"/>
</dbReference>
<dbReference type="Gene3D" id="1.10.10.60">
    <property type="entry name" value="Homeodomain-like"/>
    <property type="match status" value="1"/>
</dbReference>
<dbReference type="InterPro" id="IPR032687">
    <property type="entry name" value="AraC-type_N"/>
</dbReference>
<evidence type="ECO:0000256" key="2">
    <source>
        <dbReference type="ARBA" id="ARBA00023125"/>
    </source>
</evidence>
<dbReference type="SUPFAM" id="SSF46689">
    <property type="entry name" value="Homeodomain-like"/>
    <property type="match status" value="1"/>
</dbReference>
<dbReference type="InterPro" id="IPR018060">
    <property type="entry name" value="HTH_AraC"/>
</dbReference>
<dbReference type="Pfam" id="PF12833">
    <property type="entry name" value="HTH_18"/>
    <property type="match status" value="1"/>
</dbReference>
<keyword evidence="3" id="KW-0804">Transcription</keyword>